<evidence type="ECO:0000256" key="1">
    <source>
        <dbReference type="ARBA" id="ARBA00004323"/>
    </source>
</evidence>
<dbReference type="EMBL" id="KQ419241">
    <property type="protein sequence ID" value="KOF84146.1"/>
    <property type="molecule type" value="Genomic_DNA"/>
</dbReference>
<name>A0A0L8H4D1_OCTBM</name>
<organism evidence="10">
    <name type="scientific">Octopus bimaculoides</name>
    <name type="common">California two-spotted octopus</name>
    <dbReference type="NCBI Taxonomy" id="37653"/>
    <lineage>
        <taxon>Eukaryota</taxon>
        <taxon>Metazoa</taxon>
        <taxon>Spiralia</taxon>
        <taxon>Lophotrochozoa</taxon>
        <taxon>Mollusca</taxon>
        <taxon>Cephalopoda</taxon>
        <taxon>Coleoidea</taxon>
        <taxon>Octopodiformes</taxon>
        <taxon>Octopoda</taxon>
        <taxon>Incirrata</taxon>
        <taxon>Octopodidae</taxon>
        <taxon>Octopus</taxon>
    </lineage>
</organism>
<keyword evidence="6 9" id="KW-0333">Golgi apparatus</keyword>
<dbReference type="OrthoDB" id="6380564at2759"/>
<evidence type="ECO:0000256" key="9">
    <source>
        <dbReference type="RuleBase" id="RU364020"/>
    </source>
</evidence>
<evidence type="ECO:0000313" key="10">
    <source>
        <dbReference type="EMBL" id="KOF84146.1"/>
    </source>
</evidence>
<evidence type="ECO:0000256" key="3">
    <source>
        <dbReference type="ARBA" id="ARBA00022679"/>
    </source>
</evidence>
<keyword evidence="4" id="KW-0812">Transmembrane</keyword>
<evidence type="ECO:0000256" key="5">
    <source>
        <dbReference type="ARBA" id="ARBA00022989"/>
    </source>
</evidence>
<dbReference type="InterPro" id="IPR018011">
    <property type="entry name" value="Carb_sulfotrans_8-10"/>
</dbReference>
<dbReference type="GO" id="GO:0016051">
    <property type="term" value="P:carbohydrate biosynthetic process"/>
    <property type="evidence" value="ECO:0007669"/>
    <property type="project" value="InterPro"/>
</dbReference>
<dbReference type="Pfam" id="PF03567">
    <property type="entry name" value="Sulfotransfer_2"/>
    <property type="match status" value="1"/>
</dbReference>
<comment type="similarity">
    <text evidence="2 9">Belongs to the sulfotransferase 2 family.</text>
</comment>
<gene>
    <name evidence="10" type="ORF">OCBIM_22022522mg</name>
</gene>
<evidence type="ECO:0000256" key="4">
    <source>
        <dbReference type="ARBA" id="ARBA00022692"/>
    </source>
</evidence>
<dbReference type="GO" id="GO:0008146">
    <property type="term" value="F:sulfotransferase activity"/>
    <property type="evidence" value="ECO:0007669"/>
    <property type="project" value="InterPro"/>
</dbReference>
<dbReference type="GO" id="GO:0000139">
    <property type="term" value="C:Golgi membrane"/>
    <property type="evidence" value="ECO:0007669"/>
    <property type="project" value="UniProtKB-SubCell"/>
</dbReference>
<accession>A0A0L8H4D1</accession>
<keyword evidence="3 9" id="KW-0808">Transferase</keyword>
<keyword evidence="8 9" id="KW-0325">Glycoprotein</keyword>
<dbReference type="AlphaFoldDB" id="A0A0L8H4D1"/>
<dbReference type="InterPro" id="IPR005331">
    <property type="entry name" value="Sulfotransferase"/>
</dbReference>
<evidence type="ECO:0000256" key="7">
    <source>
        <dbReference type="ARBA" id="ARBA00023136"/>
    </source>
</evidence>
<dbReference type="PANTHER" id="PTHR12137">
    <property type="entry name" value="CARBOHYDRATE SULFOTRANSFERASE"/>
    <property type="match status" value="1"/>
</dbReference>
<proteinExistence type="inferred from homology"/>
<protein>
    <recommendedName>
        <fullName evidence="9">Carbohydrate sulfotransferase</fullName>
        <ecNumber evidence="9">2.8.2.-</ecNumber>
    </recommendedName>
</protein>
<keyword evidence="5" id="KW-1133">Transmembrane helix</keyword>
<keyword evidence="9" id="KW-0119">Carbohydrate metabolism</keyword>
<evidence type="ECO:0000256" key="2">
    <source>
        <dbReference type="ARBA" id="ARBA00006339"/>
    </source>
</evidence>
<keyword evidence="7" id="KW-0472">Membrane</keyword>
<evidence type="ECO:0000256" key="6">
    <source>
        <dbReference type="ARBA" id="ARBA00023034"/>
    </source>
</evidence>
<dbReference type="PANTHER" id="PTHR12137:SF54">
    <property type="entry name" value="CARBOHYDRATE SULFOTRANSFERASE"/>
    <property type="match status" value="1"/>
</dbReference>
<dbReference type="EC" id="2.8.2.-" evidence="9"/>
<sequence>MNRTSPNSVTCGNDVQFHEFLQFITTELNGSSNPHWNPITKICKPCSVKYNFNIKLESFVKDKADFFEQMGIKKDIVLENNKMSHDYFISSMADLIGCTIKHISGRSKKECYKKKLIFSKLFSAFQIQGYIHRDAVFNAADFANATILRPETVVSVFRKYITINL</sequence>
<evidence type="ECO:0000256" key="8">
    <source>
        <dbReference type="ARBA" id="ARBA00023180"/>
    </source>
</evidence>
<comment type="subcellular location">
    <subcellularLocation>
        <location evidence="1 9">Golgi apparatus membrane</location>
        <topology evidence="1 9">Single-pass type II membrane protein</topology>
    </subcellularLocation>
</comment>
<keyword evidence="9" id="KW-0735">Signal-anchor</keyword>
<reference evidence="10" key="1">
    <citation type="submission" date="2015-07" db="EMBL/GenBank/DDBJ databases">
        <title>MeaNS - Measles Nucleotide Surveillance Program.</title>
        <authorList>
            <person name="Tran T."/>
            <person name="Druce J."/>
        </authorList>
    </citation>
    <scope>NUCLEOTIDE SEQUENCE</scope>
    <source>
        <strain evidence="10">UCB-OBI-ISO-001</strain>
        <tissue evidence="10">Gonad</tissue>
    </source>
</reference>